<evidence type="ECO:0000313" key="1">
    <source>
        <dbReference type="Proteomes" id="UP000887564"/>
    </source>
</evidence>
<keyword evidence="1" id="KW-1185">Reference proteome</keyword>
<dbReference type="WBParaSite" id="PEQ_0000037901-mRNA-1">
    <property type="protein sequence ID" value="PEQ_0000037901-mRNA-1"/>
    <property type="gene ID" value="PEQ_0000037901"/>
</dbReference>
<accession>A0A914R2A0</accession>
<evidence type="ECO:0000313" key="2">
    <source>
        <dbReference type="WBParaSite" id="PEQ_0000037901-mRNA-1"/>
    </source>
</evidence>
<sequence>MPPPNPKQLRKWQKKHKKLLKKMASMPPPVLTHAPPPVPPYTRAFSVDNLNRCVFVQNSLELASRIHCIHLVYRGLLPRKQSVMS</sequence>
<protein>
    <submittedName>
        <fullName evidence="2">Uncharacterized protein</fullName>
    </submittedName>
</protein>
<dbReference type="Proteomes" id="UP000887564">
    <property type="component" value="Unplaced"/>
</dbReference>
<name>A0A914R2A0_PAREQ</name>
<reference evidence="2" key="1">
    <citation type="submission" date="2022-11" db="UniProtKB">
        <authorList>
            <consortium name="WormBaseParasite"/>
        </authorList>
    </citation>
    <scope>IDENTIFICATION</scope>
</reference>
<organism evidence="1 2">
    <name type="scientific">Parascaris equorum</name>
    <name type="common">Equine roundworm</name>
    <dbReference type="NCBI Taxonomy" id="6256"/>
    <lineage>
        <taxon>Eukaryota</taxon>
        <taxon>Metazoa</taxon>
        <taxon>Ecdysozoa</taxon>
        <taxon>Nematoda</taxon>
        <taxon>Chromadorea</taxon>
        <taxon>Rhabditida</taxon>
        <taxon>Spirurina</taxon>
        <taxon>Ascaridomorpha</taxon>
        <taxon>Ascaridoidea</taxon>
        <taxon>Ascarididae</taxon>
        <taxon>Parascaris</taxon>
    </lineage>
</organism>
<proteinExistence type="predicted"/>
<dbReference type="AlphaFoldDB" id="A0A914R2A0"/>